<feature type="transmembrane region" description="Helical" evidence="5">
    <location>
        <begin position="40"/>
        <end position="64"/>
    </location>
</feature>
<evidence type="ECO:0008006" key="8">
    <source>
        <dbReference type="Google" id="ProtNLM"/>
    </source>
</evidence>
<feature type="transmembrane region" description="Helical" evidence="5">
    <location>
        <begin position="260"/>
        <end position="285"/>
    </location>
</feature>
<feature type="transmembrane region" description="Helical" evidence="5">
    <location>
        <begin position="84"/>
        <end position="102"/>
    </location>
</feature>
<sequence>MAANAGLANGIICTPDQYERSKTDDSIHCLTREERIGLTIIAQAGLISLVAVSYMFVIILRNLVWRIWHISREKWRVFHPPMNLLMFWLLSADVLQAIGAVMDVKWIQDGKVESGNFCNAQGIIQQLGEMGMAMTTLATAVYTFLGIWMGKGIKSIWTTRAVVSLGWLFILLMVAIGTTVKIKRGPGKHYELPMPYWCWISEDYLQMQIWGTFSIVIYVPLYLWSRGNIIIDNHSWWKFTFRKASLNADPGQRGIRRRPLIMLAYAVYPLVYCVSILPISVVRWIGFIPT</sequence>
<dbReference type="GO" id="GO:0004930">
    <property type="term" value="F:G protein-coupled receptor activity"/>
    <property type="evidence" value="ECO:0007669"/>
    <property type="project" value="TreeGrafter"/>
</dbReference>
<name>A0A067TIT9_GALM3</name>
<dbReference type="Proteomes" id="UP000027222">
    <property type="component" value="Unassembled WGS sequence"/>
</dbReference>
<comment type="subcellular location">
    <subcellularLocation>
        <location evidence="1">Membrane</location>
        <topology evidence="1">Multi-pass membrane protein</topology>
    </subcellularLocation>
</comment>
<dbReference type="GO" id="GO:0007189">
    <property type="term" value="P:adenylate cyclase-activating G protein-coupled receptor signaling pathway"/>
    <property type="evidence" value="ECO:0007669"/>
    <property type="project" value="TreeGrafter"/>
</dbReference>
<dbReference type="AlphaFoldDB" id="A0A067TIT9"/>
<keyword evidence="4 5" id="KW-0472">Membrane</keyword>
<evidence type="ECO:0000256" key="4">
    <source>
        <dbReference type="ARBA" id="ARBA00023136"/>
    </source>
</evidence>
<dbReference type="SUPFAM" id="SSF81321">
    <property type="entry name" value="Family A G protein-coupled receptor-like"/>
    <property type="match status" value="1"/>
</dbReference>
<keyword evidence="7" id="KW-1185">Reference proteome</keyword>
<dbReference type="Gene3D" id="1.20.1070.10">
    <property type="entry name" value="Rhodopsin 7-helix transmembrane proteins"/>
    <property type="match status" value="1"/>
</dbReference>
<gene>
    <name evidence="6" type="ORF">GALMADRAFT_238972</name>
</gene>
<feature type="non-terminal residue" evidence="6">
    <location>
        <position position="290"/>
    </location>
</feature>
<evidence type="ECO:0000256" key="1">
    <source>
        <dbReference type="ARBA" id="ARBA00004141"/>
    </source>
</evidence>
<feature type="transmembrane region" description="Helical" evidence="5">
    <location>
        <begin position="130"/>
        <end position="149"/>
    </location>
</feature>
<organism evidence="6 7">
    <name type="scientific">Galerina marginata (strain CBS 339.88)</name>
    <dbReference type="NCBI Taxonomy" id="685588"/>
    <lineage>
        <taxon>Eukaryota</taxon>
        <taxon>Fungi</taxon>
        <taxon>Dikarya</taxon>
        <taxon>Basidiomycota</taxon>
        <taxon>Agaricomycotina</taxon>
        <taxon>Agaricomycetes</taxon>
        <taxon>Agaricomycetidae</taxon>
        <taxon>Agaricales</taxon>
        <taxon>Agaricineae</taxon>
        <taxon>Strophariaceae</taxon>
        <taxon>Galerina</taxon>
    </lineage>
</organism>
<dbReference type="GO" id="GO:0005886">
    <property type="term" value="C:plasma membrane"/>
    <property type="evidence" value="ECO:0007669"/>
    <property type="project" value="TreeGrafter"/>
</dbReference>
<dbReference type="HOGENOM" id="CLU_027149_0_1_1"/>
<evidence type="ECO:0000313" key="6">
    <source>
        <dbReference type="EMBL" id="KDR83140.1"/>
    </source>
</evidence>
<feature type="transmembrane region" description="Helical" evidence="5">
    <location>
        <begin position="204"/>
        <end position="224"/>
    </location>
</feature>
<evidence type="ECO:0000256" key="3">
    <source>
        <dbReference type="ARBA" id="ARBA00022989"/>
    </source>
</evidence>
<evidence type="ECO:0000313" key="7">
    <source>
        <dbReference type="Proteomes" id="UP000027222"/>
    </source>
</evidence>
<keyword evidence="3 5" id="KW-1133">Transmembrane helix</keyword>
<dbReference type="STRING" id="685588.A0A067TIT9"/>
<dbReference type="PANTHER" id="PTHR23112">
    <property type="entry name" value="G PROTEIN-COUPLED RECEPTOR 157-RELATED"/>
    <property type="match status" value="1"/>
</dbReference>
<reference evidence="7" key="1">
    <citation type="journal article" date="2014" name="Proc. Natl. Acad. Sci. U.S.A.">
        <title>Extensive sampling of basidiomycete genomes demonstrates inadequacy of the white-rot/brown-rot paradigm for wood decay fungi.</title>
        <authorList>
            <person name="Riley R."/>
            <person name="Salamov A.A."/>
            <person name="Brown D.W."/>
            <person name="Nagy L.G."/>
            <person name="Floudas D."/>
            <person name="Held B.W."/>
            <person name="Levasseur A."/>
            <person name="Lombard V."/>
            <person name="Morin E."/>
            <person name="Otillar R."/>
            <person name="Lindquist E.A."/>
            <person name="Sun H."/>
            <person name="LaButti K.M."/>
            <person name="Schmutz J."/>
            <person name="Jabbour D."/>
            <person name="Luo H."/>
            <person name="Baker S.E."/>
            <person name="Pisabarro A.G."/>
            <person name="Walton J.D."/>
            <person name="Blanchette R.A."/>
            <person name="Henrissat B."/>
            <person name="Martin F."/>
            <person name="Cullen D."/>
            <person name="Hibbett D.S."/>
            <person name="Grigoriev I.V."/>
        </authorList>
    </citation>
    <scope>NUCLEOTIDE SEQUENCE [LARGE SCALE GENOMIC DNA]</scope>
    <source>
        <strain evidence="7">CBS 339.88</strain>
    </source>
</reference>
<protein>
    <recommendedName>
        <fullName evidence="8">Glucose receptor Git3 N-terminal domain-containing protein</fullName>
    </recommendedName>
</protein>
<feature type="transmembrane region" description="Helical" evidence="5">
    <location>
        <begin position="161"/>
        <end position="180"/>
    </location>
</feature>
<keyword evidence="2 5" id="KW-0812">Transmembrane</keyword>
<evidence type="ECO:0000256" key="5">
    <source>
        <dbReference type="SAM" id="Phobius"/>
    </source>
</evidence>
<dbReference type="OrthoDB" id="100006at2759"/>
<proteinExistence type="predicted"/>
<evidence type="ECO:0000256" key="2">
    <source>
        <dbReference type="ARBA" id="ARBA00022692"/>
    </source>
</evidence>
<accession>A0A067TIT9</accession>
<dbReference type="PANTHER" id="PTHR23112:SF37">
    <property type="entry name" value="G PROTEIN-COUPLED RECEPTOR GPR1"/>
    <property type="match status" value="1"/>
</dbReference>
<dbReference type="EMBL" id="KL142369">
    <property type="protein sequence ID" value="KDR83140.1"/>
    <property type="molecule type" value="Genomic_DNA"/>
</dbReference>